<dbReference type="AlphaFoldDB" id="A0A1B5KYM6"/>
<evidence type="ECO:0000256" key="1">
    <source>
        <dbReference type="SAM" id="MobiDB-lite"/>
    </source>
</evidence>
<dbReference type="EMBL" id="BBTG02000028">
    <property type="protein sequence ID" value="GAO16188.1"/>
    <property type="molecule type" value="Genomic_DNA"/>
</dbReference>
<proteinExistence type="predicted"/>
<name>A0A1B5KYM6_USTVR</name>
<evidence type="ECO:0000313" key="3">
    <source>
        <dbReference type="Proteomes" id="UP000054053"/>
    </source>
</evidence>
<dbReference type="Proteomes" id="UP000054053">
    <property type="component" value="Unassembled WGS sequence"/>
</dbReference>
<accession>A0A1B5KYM6</accession>
<feature type="compositionally biased region" description="Basic and acidic residues" evidence="1">
    <location>
        <begin position="14"/>
        <end position="25"/>
    </location>
</feature>
<reference evidence="3" key="1">
    <citation type="journal article" date="2016" name="Genome Announc.">
        <title>Genome sequence of Ustilaginoidea virens IPU010, a rice pathogenic fungus causing false smut.</title>
        <authorList>
            <person name="Kumagai T."/>
            <person name="Ishii T."/>
            <person name="Terai G."/>
            <person name="Umemura M."/>
            <person name="Machida M."/>
            <person name="Asai K."/>
        </authorList>
    </citation>
    <scope>NUCLEOTIDE SEQUENCE [LARGE SCALE GENOMIC DNA]</scope>
    <source>
        <strain evidence="3">IPU010</strain>
    </source>
</reference>
<evidence type="ECO:0000313" key="2">
    <source>
        <dbReference type="EMBL" id="GAO16188.1"/>
    </source>
</evidence>
<feature type="compositionally biased region" description="Polar residues" evidence="1">
    <location>
        <begin position="66"/>
        <end position="81"/>
    </location>
</feature>
<gene>
    <name evidence="2" type="ORF">UVI_02045190</name>
</gene>
<feature type="region of interest" description="Disordered" evidence="1">
    <location>
        <begin position="40"/>
        <end position="91"/>
    </location>
</feature>
<comment type="caution">
    <text evidence="2">The sequence shown here is derived from an EMBL/GenBank/DDBJ whole genome shotgun (WGS) entry which is preliminary data.</text>
</comment>
<protein>
    <submittedName>
        <fullName evidence="2">Uncharacterized protein</fullName>
    </submittedName>
</protein>
<sequence length="196" mass="20976">MAAFTTFRFSPETGEAHILKESDDPRIFNQNTHQACNRCHDKKVSVAKSSPKNSSSAQAPRPSRRVNGQTSRGNCGPSFSSAADVKGSGGSPYSIAGKSKSGQAVYGMDVPAALAPSTHSSYHAFAPIADYASHSQDFSQHWMVPGATASASMSCPYMLSSGQAYGHDGSVYVDFANHPAYDAYHNDPRLWDLSHQ</sequence>
<organism evidence="2 3">
    <name type="scientific">Ustilaginoidea virens</name>
    <name type="common">Rice false smut fungus</name>
    <name type="synonym">Villosiclava virens</name>
    <dbReference type="NCBI Taxonomy" id="1159556"/>
    <lineage>
        <taxon>Eukaryota</taxon>
        <taxon>Fungi</taxon>
        <taxon>Dikarya</taxon>
        <taxon>Ascomycota</taxon>
        <taxon>Pezizomycotina</taxon>
        <taxon>Sordariomycetes</taxon>
        <taxon>Hypocreomycetidae</taxon>
        <taxon>Hypocreales</taxon>
        <taxon>Clavicipitaceae</taxon>
        <taxon>Ustilaginoidea</taxon>
    </lineage>
</organism>
<feature type="region of interest" description="Disordered" evidence="1">
    <location>
        <begin position="1"/>
        <end position="25"/>
    </location>
</feature>
<feature type="compositionally biased region" description="Low complexity" evidence="1">
    <location>
        <begin position="46"/>
        <end position="61"/>
    </location>
</feature>